<feature type="compositionally biased region" description="Basic and acidic residues" evidence="1">
    <location>
        <begin position="329"/>
        <end position="367"/>
    </location>
</feature>
<comment type="caution">
    <text evidence="2">The sequence shown here is derived from an EMBL/GenBank/DDBJ whole genome shotgun (WGS) entry which is preliminary data.</text>
</comment>
<feature type="region of interest" description="Disordered" evidence="1">
    <location>
        <begin position="222"/>
        <end position="383"/>
    </location>
</feature>
<feature type="compositionally biased region" description="Polar residues" evidence="1">
    <location>
        <begin position="247"/>
        <end position="259"/>
    </location>
</feature>
<reference evidence="2" key="1">
    <citation type="journal article" date="2022" name="bioRxiv">
        <title>Sequencing and chromosome-scale assembly of the giantPleurodeles waltlgenome.</title>
        <authorList>
            <person name="Brown T."/>
            <person name="Elewa A."/>
            <person name="Iarovenko S."/>
            <person name="Subramanian E."/>
            <person name="Araus A.J."/>
            <person name="Petzold A."/>
            <person name="Susuki M."/>
            <person name="Suzuki K.-i.T."/>
            <person name="Hayashi T."/>
            <person name="Toyoda A."/>
            <person name="Oliveira C."/>
            <person name="Osipova E."/>
            <person name="Leigh N.D."/>
            <person name="Simon A."/>
            <person name="Yun M.H."/>
        </authorList>
    </citation>
    <scope>NUCLEOTIDE SEQUENCE</scope>
    <source>
        <strain evidence="2">20211129_DDA</strain>
        <tissue evidence="2">Liver</tissue>
    </source>
</reference>
<organism evidence="2 3">
    <name type="scientific">Pleurodeles waltl</name>
    <name type="common">Iberian ribbed newt</name>
    <dbReference type="NCBI Taxonomy" id="8319"/>
    <lineage>
        <taxon>Eukaryota</taxon>
        <taxon>Metazoa</taxon>
        <taxon>Chordata</taxon>
        <taxon>Craniata</taxon>
        <taxon>Vertebrata</taxon>
        <taxon>Euteleostomi</taxon>
        <taxon>Amphibia</taxon>
        <taxon>Batrachia</taxon>
        <taxon>Caudata</taxon>
        <taxon>Salamandroidea</taxon>
        <taxon>Salamandridae</taxon>
        <taxon>Pleurodelinae</taxon>
        <taxon>Pleurodeles</taxon>
    </lineage>
</organism>
<evidence type="ECO:0000313" key="3">
    <source>
        <dbReference type="Proteomes" id="UP001066276"/>
    </source>
</evidence>
<feature type="region of interest" description="Disordered" evidence="1">
    <location>
        <begin position="177"/>
        <end position="204"/>
    </location>
</feature>
<accession>A0AAV7TUH6</accession>
<keyword evidence="3" id="KW-1185">Reference proteome</keyword>
<evidence type="ECO:0000256" key="1">
    <source>
        <dbReference type="SAM" id="MobiDB-lite"/>
    </source>
</evidence>
<gene>
    <name evidence="2" type="ORF">NDU88_005319</name>
</gene>
<evidence type="ECO:0000313" key="2">
    <source>
        <dbReference type="EMBL" id="KAJ1180095.1"/>
    </source>
</evidence>
<dbReference type="Proteomes" id="UP001066276">
    <property type="component" value="Chromosome 3_2"/>
</dbReference>
<protein>
    <submittedName>
        <fullName evidence="2">Uncharacterized protein</fullName>
    </submittedName>
</protein>
<name>A0AAV7TUH6_PLEWA</name>
<feature type="compositionally biased region" description="Basic and acidic residues" evidence="1">
    <location>
        <begin position="274"/>
        <end position="284"/>
    </location>
</feature>
<dbReference type="AlphaFoldDB" id="A0AAV7TUH6"/>
<dbReference type="EMBL" id="JANPWB010000006">
    <property type="protein sequence ID" value="KAJ1180095.1"/>
    <property type="molecule type" value="Genomic_DNA"/>
</dbReference>
<sequence>MGSGQGNGPGDLMQVFSQRKRKAAMPFCLTQRHYERSEKAGSLLELHLRQQDISHTIPVTWHEDRLVLTHALDILESFVAYCETLFLSHNVIPCLMADQVLVLETEFTPEEIQEAIDYMLYGKGPRLDGYPSEYYKANKGMLAPLFCKAYSEASSNKYIQGLCDGSDRSDPHTIATGAATAWDDPEVTPRSTLPIGSGLSPREPVALKGQDAEFRGAWMVGEEKHPGGIGGSNPKAREDPENEETSRTVGNTGEQSLTRPKNHRSPNSGRRPRAREADPYDPPRFRRSVAKPAPDDAESRTVFRSCGGDDDSPSYQGNGDAGNHLGNPDIRDPESTEKDDELCKQGAEEGKNTDNEKERSKETEDGSRNGNSEVPLKIDGQPWARKRVETRELRHVPGGTWLTKVKSHLSKILVSHIGDDWFLELDCDQRKETPLWTDSHLRKQERGKGTIPLVMN</sequence>
<proteinExistence type="predicted"/>